<dbReference type="GO" id="GO:0030639">
    <property type="term" value="P:polyketide biosynthetic process"/>
    <property type="evidence" value="ECO:0007669"/>
    <property type="project" value="TreeGrafter"/>
</dbReference>
<dbReference type="EMBL" id="KZ825783">
    <property type="protein sequence ID" value="PYI24858.1"/>
    <property type="molecule type" value="Genomic_DNA"/>
</dbReference>
<gene>
    <name evidence="6" type="ORF">BP00DRAFT_359895</name>
</gene>
<dbReference type="Pfam" id="PF02797">
    <property type="entry name" value="Chal_sti_synt_C"/>
    <property type="match status" value="1"/>
</dbReference>
<protein>
    <submittedName>
        <fullName evidence="6">Thiolase-like protein</fullName>
    </submittedName>
</protein>
<dbReference type="InterPro" id="IPR016039">
    <property type="entry name" value="Thiolase-like"/>
</dbReference>
<accession>A0A2V5HK67</accession>
<dbReference type="Gene3D" id="3.40.47.10">
    <property type="match status" value="2"/>
</dbReference>
<evidence type="ECO:0000313" key="7">
    <source>
        <dbReference type="Proteomes" id="UP000248817"/>
    </source>
</evidence>
<dbReference type="InterPro" id="IPR001099">
    <property type="entry name" value="Chalcone/stilbene_synt_N"/>
</dbReference>
<organism evidence="6 7">
    <name type="scientific">Aspergillus indologenus CBS 114.80</name>
    <dbReference type="NCBI Taxonomy" id="1450541"/>
    <lineage>
        <taxon>Eukaryota</taxon>
        <taxon>Fungi</taxon>
        <taxon>Dikarya</taxon>
        <taxon>Ascomycota</taxon>
        <taxon>Pezizomycotina</taxon>
        <taxon>Eurotiomycetes</taxon>
        <taxon>Eurotiomycetidae</taxon>
        <taxon>Eurotiales</taxon>
        <taxon>Aspergillaceae</taxon>
        <taxon>Aspergillus</taxon>
        <taxon>Aspergillus subgen. Circumdati</taxon>
    </lineage>
</organism>
<evidence type="ECO:0000256" key="1">
    <source>
        <dbReference type="ARBA" id="ARBA00005531"/>
    </source>
</evidence>
<evidence type="ECO:0000313" key="6">
    <source>
        <dbReference type="EMBL" id="PYI24858.1"/>
    </source>
</evidence>
<feature type="non-terminal residue" evidence="6">
    <location>
        <position position="1"/>
    </location>
</feature>
<comment type="similarity">
    <text evidence="1 3">Belongs to the thiolase-like superfamily. Chalcone/stilbene synthases family.</text>
</comment>
<keyword evidence="2 3" id="KW-0808">Transferase</keyword>
<reference evidence="6 7" key="1">
    <citation type="submission" date="2018-02" db="EMBL/GenBank/DDBJ databases">
        <title>The genomes of Aspergillus section Nigri reveals drivers in fungal speciation.</title>
        <authorList>
            <consortium name="DOE Joint Genome Institute"/>
            <person name="Vesth T.C."/>
            <person name="Nybo J."/>
            <person name="Theobald S."/>
            <person name="Brandl J."/>
            <person name="Frisvad J.C."/>
            <person name="Nielsen K.F."/>
            <person name="Lyhne E.K."/>
            <person name="Kogle M.E."/>
            <person name="Kuo A."/>
            <person name="Riley R."/>
            <person name="Clum A."/>
            <person name="Nolan M."/>
            <person name="Lipzen A."/>
            <person name="Salamov A."/>
            <person name="Henrissat B."/>
            <person name="Wiebenga A."/>
            <person name="De vries R.P."/>
            <person name="Grigoriev I.V."/>
            <person name="Mortensen U.H."/>
            <person name="Andersen M.R."/>
            <person name="Baker S.E."/>
        </authorList>
    </citation>
    <scope>NUCLEOTIDE SEQUENCE [LARGE SCALE GENOMIC DNA]</scope>
    <source>
        <strain evidence="6 7">CBS 114.80</strain>
    </source>
</reference>
<keyword evidence="3" id="KW-0012">Acyltransferase</keyword>
<dbReference type="Pfam" id="PF00195">
    <property type="entry name" value="Chal_sti_synt_N"/>
    <property type="match status" value="1"/>
</dbReference>
<evidence type="ECO:0000259" key="5">
    <source>
        <dbReference type="Pfam" id="PF02797"/>
    </source>
</evidence>
<dbReference type="Proteomes" id="UP000248817">
    <property type="component" value="Unassembled WGS sequence"/>
</dbReference>
<sequence length="383" mass="40458">NELTITGLGTEWPTQIVTSDDFRQYILRHYPADAAWVQTLLKVHARSGIASRALIGFNHNPEWYDPANQATPPTAQQVASEFHRHGVPLAARAARKALADSHLPASAITHTVAVTVTNAGAPGYDQAVFRAVGISPGAERVLLSGVGCAGGLAALRVGSSLARAATAQQNPARVLVLACEVCSIHLAAELHSAAAQLGLAGGEGGGDIRIGPVLFGDGAAALVLCNALALTGRIPRRFAVRDCRTRITPDTREAMSYRTTEYGFQLTLSREVPELAVASLRGLFGELMRANGMMSVAPGELEWALHPGGLTVLRGAQLALGLSDEAIRASREVYASRGNSSSVAVLAVLDRLRGWEEQGTRKEVVAVSFGPGLTTEMVLLRRL</sequence>
<dbReference type="SUPFAM" id="SSF53901">
    <property type="entry name" value="Thiolase-like"/>
    <property type="match status" value="2"/>
</dbReference>
<evidence type="ECO:0000256" key="2">
    <source>
        <dbReference type="ARBA" id="ARBA00022679"/>
    </source>
</evidence>
<dbReference type="InterPro" id="IPR011141">
    <property type="entry name" value="Polyketide_synthase_type-III"/>
</dbReference>
<dbReference type="GO" id="GO:0016747">
    <property type="term" value="F:acyltransferase activity, transferring groups other than amino-acyl groups"/>
    <property type="evidence" value="ECO:0007669"/>
    <property type="project" value="InterPro"/>
</dbReference>
<dbReference type="InterPro" id="IPR012328">
    <property type="entry name" value="Chalcone/stilbene_synt_C"/>
</dbReference>
<evidence type="ECO:0000259" key="4">
    <source>
        <dbReference type="Pfam" id="PF00195"/>
    </source>
</evidence>
<dbReference type="AlphaFoldDB" id="A0A2V5HK67"/>
<dbReference type="PIRSF" id="PIRSF000451">
    <property type="entry name" value="PKS_III"/>
    <property type="match status" value="1"/>
</dbReference>
<dbReference type="PANTHER" id="PTHR11877">
    <property type="entry name" value="HYDROXYMETHYLGLUTARYL-COA SYNTHASE"/>
    <property type="match status" value="1"/>
</dbReference>
<feature type="domain" description="Chalcone/stilbene synthase C-terminal" evidence="5">
    <location>
        <begin position="246"/>
        <end position="382"/>
    </location>
</feature>
<feature type="domain" description="Chalcone/stilbene synthase N-terminal" evidence="4">
    <location>
        <begin position="4"/>
        <end position="224"/>
    </location>
</feature>
<name>A0A2V5HK67_9EURO</name>
<evidence type="ECO:0000256" key="3">
    <source>
        <dbReference type="RuleBase" id="RU003633"/>
    </source>
</evidence>
<proteinExistence type="inferred from homology"/>
<dbReference type="PANTHER" id="PTHR11877:SF46">
    <property type="entry name" value="TYPE III POLYKETIDE SYNTHASE A"/>
    <property type="match status" value="1"/>
</dbReference>
<keyword evidence="7" id="KW-1185">Reference proteome</keyword>